<accession>A0ABN0S1H0</accession>
<comment type="caution">
    <text evidence="2">The sequence shown here is derived from an EMBL/GenBank/DDBJ whole genome shotgun (WGS) entry which is preliminary data.</text>
</comment>
<dbReference type="EMBL" id="JDTF01000004">
    <property type="protein sequence ID" value="EXX95415.1"/>
    <property type="molecule type" value="Genomic_DNA"/>
</dbReference>
<organism evidence="2 3">
    <name type="scientific">Bordetella holmesii 1058</name>
    <dbReference type="NCBI Taxonomy" id="1247648"/>
    <lineage>
        <taxon>Bacteria</taxon>
        <taxon>Pseudomonadati</taxon>
        <taxon>Pseudomonadota</taxon>
        <taxon>Betaproteobacteria</taxon>
        <taxon>Burkholderiales</taxon>
        <taxon>Alcaligenaceae</taxon>
        <taxon>Bordetella</taxon>
    </lineage>
</organism>
<evidence type="ECO:0000256" key="1">
    <source>
        <dbReference type="SAM" id="SignalP"/>
    </source>
</evidence>
<dbReference type="InterPro" id="IPR024651">
    <property type="entry name" value="FAD-SLDH_ssu"/>
</dbReference>
<feature type="signal peptide" evidence="1">
    <location>
        <begin position="1"/>
        <end position="24"/>
    </location>
</feature>
<proteinExistence type="predicted"/>
<evidence type="ECO:0000313" key="2">
    <source>
        <dbReference type="EMBL" id="EXX95415.1"/>
    </source>
</evidence>
<gene>
    <name evidence="2" type="ORF">D559_2851</name>
</gene>
<keyword evidence="1" id="KW-0732">Signal</keyword>
<reference evidence="2 3" key="1">
    <citation type="submission" date="2014-02" db="EMBL/GenBank/DDBJ databases">
        <title>Whole Genome Sequencing Of Bordetella Holmesii, An Emerging Opportunistic Infection Of Humans.</title>
        <authorList>
            <person name="Tettelin H."/>
            <person name="Hooven T.A."/>
            <person name="Hine E."/>
            <person name="Su Q."/>
            <person name="Huard R.C."/>
            <person name="Della-Latta P."/>
            <person name="Daugherty S.C."/>
            <person name="Agrawal S."/>
            <person name="Sengamalay N."/>
            <person name="Tallon L.J."/>
            <person name="Sadzewicz L."/>
            <person name="Whittier S."/>
            <person name="Fraser C.M."/>
            <person name="Ratner A.J."/>
        </authorList>
    </citation>
    <scope>NUCLEOTIDE SEQUENCE [LARGE SCALE GENOMIC DNA]</scope>
    <source>
        <strain evidence="2 3">1058</strain>
    </source>
</reference>
<dbReference type="Pfam" id="PF12318">
    <property type="entry name" value="FAD-SLDH"/>
    <property type="match status" value="1"/>
</dbReference>
<name>A0ABN0S1H0_9BORD</name>
<feature type="chain" id="PRO_5046372605" evidence="1">
    <location>
        <begin position="25"/>
        <end position="166"/>
    </location>
</feature>
<keyword evidence="3" id="KW-1185">Reference proteome</keyword>
<evidence type="ECO:0000313" key="3">
    <source>
        <dbReference type="Proteomes" id="UP000023104"/>
    </source>
</evidence>
<sequence length="166" mass="17068">MLGMAGLCVAAPLPGVAAMMSAPAGGTAFLALSSILTDRHHLNPLTASRIEAALAGSGVRQAARLPELLALAASASDSAQLMHAATEAGLGDLAIDIVTAWYTGTVGQGPKAVVVAYEEALMYQPVRDGLTVPTYCNYGPMWWTGMPPDVAVMPPEPDLIPDARGL</sequence>
<dbReference type="Proteomes" id="UP000023104">
    <property type="component" value="Unassembled WGS sequence"/>
</dbReference>
<protein>
    <submittedName>
        <fullName evidence="2">Membrane bound FAD containing D-sorbitol dehydrogenase family protein</fullName>
    </submittedName>
</protein>